<sequence length="183" mass="20464">MRKSIRMILVLAIVGFVSGGSLALVYKYALPQIEFNQKKELDAAIFKVFSQGKEYEVITEEDETFFKVLDKRKNLLGYAFIAEGNGYQGVIKLMVGIKSDLNTLSGMEVLESVETPGLGGEITNQDFKKQFVNLRTIPEIVCVKTKPTKSNEIQAITAATISSKSVVNIINERIEKIRNLLKR</sequence>
<keyword evidence="1" id="KW-0813">Transport</keyword>
<dbReference type="AlphaFoldDB" id="X0UEW2"/>
<accession>X0UEW2</accession>
<dbReference type="Pfam" id="PF04205">
    <property type="entry name" value="FMN_bind"/>
    <property type="match status" value="1"/>
</dbReference>
<feature type="domain" description="FMN-binding" evidence="6">
    <location>
        <begin position="86"/>
        <end position="177"/>
    </location>
</feature>
<evidence type="ECO:0000256" key="5">
    <source>
        <dbReference type="ARBA" id="ARBA00022982"/>
    </source>
</evidence>
<evidence type="ECO:0000256" key="4">
    <source>
        <dbReference type="ARBA" id="ARBA00022643"/>
    </source>
</evidence>
<dbReference type="GO" id="GO:0005886">
    <property type="term" value="C:plasma membrane"/>
    <property type="evidence" value="ECO:0007669"/>
    <property type="project" value="InterPro"/>
</dbReference>
<dbReference type="GO" id="GO:0009055">
    <property type="term" value="F:electron transfer activity"/>
    <property type="evidence" value="ECO:0007669"/>
    <property type="project" value="InterPro"/>
</dbReference>
<proteinExistence type="inferred from homology"/>
<evidence type="ECO:0000256" key="1">
    <source>
        <dbReference type="ARBA" id="ARBA00022448"/>
    </source>
</evidence>
<organism evidence="7">
    <name type="scientific">marine sediment metagenome</name>
    <dbReference type="NCBI Taxonomy" id="412755"/>
    <lineage>
        <taxon>unclassified sequences</taxon>
        <taxon>metagenomes</taxon>
        <taxon>ecological metagenomes</taxon>
    </lineage>
</organism>
<name>X0UEW2_9ZZZZ</name>
<dbReference type="HAMAP" id="MF_00479">
    <property type="entry name" value="RsxG_RnfG"/>
    <property type="match status" value="1"/>
</dbReference>
<evidence type="ECO:0000313" key="7">
    <source>
        <dbReference type="EMBL" id="GAG04135.1"/>
    </source>
</evidence>
<dbReference type="SMART" id="SM00900">
    <property type="entry name" value="FMN_bind"/>
    <property type="match status" value="1"/>
</dbReference>
<evidence type="ECO:0000256" key="3">
    <source>
        <dbReference type="ARBA" id="ARBA00022630"/>
    </source>
</evidence>
<dbReference type="InterPro" id="IPR007329">
    <property type="entry name" value="FMN-bd"/>
</dbReference>
<dbReference type="PIRSF" id="PIRSF006091">
    <property type="entry name" value="E_trnsport_RnfG"/>
    <property type="match status" value="1"/>
</dbReference>
<gene>
    <name evidence="7" type="ORF">S01H1_40202</name>
</gene>
<keyword evidence="5" id="KW-0249">Electron transport</keyword>
<dbReference type="InterPro" id="IPR010209">
    <property type="entry name" value="Ion_transpt_RnfG/RsxG"/>
</dbReference>
<dbReference type="GO" id="GO:0010181">
    <property type="term" value="F:FMN binding"/>
    <property type="evidence" value="ECO:0007669"/>
    <property type="project" value="InterPro"/>
</dbReference>
<dbReference type="EMBL" id="BARS01025436">
    <property type="protein sequence ID" value="GAG04135.1"/>
    <property type="molecule type" value="Genomic_DNA"/>
</dbReference>
<keyword evidence="4" id="KW-0288">FMN</keyword>
<keyword evidence="2" id="KW-0597">Phosphoprotein</keyword>
<keyword evidence="3" id="KW-0285">Flavoprotein</keyword>
<reference evidence="7" key="1">
    <citation type="journal article" date="2014" name="Front. Microbiol.">
        <title>High frequency of phylogenetically diverse reductive dehalogenase-homologous genes in deep subseafloor sedimentary metagenomes.</title>
        <authorList>
            <person name="Kawai M."/>
            <person name="Futagami T."/>
            <person name="Toyoda A."/>
            <person name="Takaki Y."/>
            <person name="Nishi S."/>
            <person name="Hori S."/>
            <person name="Arai W."/>
            <person name="Tsubouchi T."/>
            <person name="Morono Y."/>
            <person name="Uchiyama I."/>
            <person name="Ito T."/>
            <person name="Fujiyama A."/>
            <person name="Inagaki F."/>
            <person name="Takami H."/>
        </authorList>
    </citation>
    <scope>NUCLEOTIDE SEQUENCE</scope>
    <source>
        <strain evidence="7">Expedition CK06-06</strain>
    </source>
</reference>
<dbReference type="GO" id="GO:0022900">
    <property type="term" value="P:electron transport chain"/>
    <property type="evidence" value="ECO:0007669"/>
    <property type="project" value="InterPro"/>
</dbReference>
<evidence type="ECO:0000256" key="2">
    <source>
        <dbReference type="ARBA" id="ARBA00022553"/>
    </source>
</evidence>
<dbReference type="PANTHER" id="PTHR36118">
    <property type="entry name" value="ION-TRANSLOCATING OXIDOREDUCTASE COMPLEX SUBUNIT G"/>
    <property type="match status" value="1"/>
</dbReference>
<protein>
    <recommendedName>
        <fullName evidence="6">FMN-binding domain-containing protein</fullName>
    </recommendedName>
</protein>
<comment type="caution">
    <text evidence="7">The sequence shown here is derived from an EMBL/GenBank/DDBJ whole genome shotgun (WGS) entry which is preliminary data.</text>
</comment>
<dbReference type="PANTHER" id="PTHR36118:SF1">
    <property type="entry name" value="ION-TRANSLOCATING OXIDOREDUCTASE COMPLEX SUBUNIT G"/>
    <property type="match status" value="1"/>
</dbReference>
<evidence type="ECO:0000259" key="6">
    <source>
        <dbReference type="SMART" id="SM00900"/>
    </source>
</evidence>